<dbReference type="SUPFAM" id="SSF53474">
    <property type="entry name" value="alpha/beta-Hydrolases"/>
    <property type="match status" value="1"/>
</dbReference>
<dbReference type="EMBL" id="PTIX01000001">
    <property type="protein sequence ID" value="PPK71400.1"/>
    <property type="molecule type" value="Genomic_DNA"/>
</dbReference>
<keyword evidence="1" id="KW-0732">Signal</keyword>
<keyword evidence="3" id="KW-1185">Reference proteome</keyword>
<evidence type="ECO:0008006" key="4">
    <source>
        <dbReference type="Google" id="ProtNLM"/>
    </source>
</evidence>
<feature type="signal peptide" evidence="1">
    <location>
        <begin position="1"/>
        <end position="23"/>
    </location>
</feature>
<organism evidence="2 3">
    <name type="scientific">Actinokineospora auranticolor</name>
    <dbReference type="NCBI Taxonomy" id="155976"/>
    <lineage>
        <taxon>Bacteria</taxon>
        <taxon>Bacillati</taxon>
        <taxon>Actinomycetota</taxon>
        <taxon>Actinomycetes</taxon>
        <taxon>Pseudonocardiales</taxon>
        <taxon>Pseudonocardiaceae</taxon>
        <taxon>Actinokineospora</taxon>
    </lineage>
</organism>
<feature type="chain" id="PRO_5039586922" description="Alpha/beta hydrolase" evidence="1">
    <location>
        <begin position="24"/>
        <end position="446"/>
    </location>
</feature>
<comment type="caution">
    <text evidence="2">The sequence shown here is derived from an EMBL/GenBank/DDBJ whole genome shotgun (WGS) entry which is preliminary data.</text>
</comment>
<proteinExistence type="predicted"/>
<accession>A0A2S6H1U9</accession>
<evidence type="ECO:0000313" key="2">
    <source>
        <dbReference type="EMBL" id="PPK71400.1"/>
    </source>
</evidence>
<evidence type="ECO:0000256" key="1">
    <source>
        <dbReference type="SAM" id="SignalP"/>
    </source>
</evidence>
<dbReference type="OrthoDB" id="7197847at2"/>
<name>A0A2S6H1U9_9PSEU</name>
<dbReference type="Gene3D" id="3.40.50.1820">
    <property type="entry name" value="alpha/beta hydrolase"/>
    <property type="match status" value="1"/>
</dbReference>
<dbReference type="RefSeq" id="WP_104476557.1">
    <property type="nucleotide sequence ID" value="NZ_CP154825.1"/>
</dbReference>
<evidence type="ECO:0000313" key="3">
    <source>
        <dbReference type="Proteomes" id="UP000239203"/>
    </source>
</evidence>
<dbReference type="InterPro" id="IPR029058">
    <property type="entry name" value="AB_hydrolase_fold"/>
</dbReference>
<dbReference type="AlphaFoldDB" id="A0A2S6H1U9"/>
<gene>
    <name evidence="2" type="ORF">CLV40_101590</name>
</gene>
<dbReference type="Proteomes" id="UP000239203">
    <property type="component" value="Unassembled WGS sequence"/>
</dbReference>
<reference evidence="2 3" key="1">
    <citation type="submission" date="2018-02" db="EMBL/GenBank/DDBJ databases">
        <title>Genomic Encyclopedia of Archaeal and Bacterial Type Strains, Phase II (KMG-II): from individual species to whole genera.</title>
        <authorList>
            <person name="Goeker M."/>
        </authorList>
    </citation>
    <scope>NUCLEOTIDE SEQUENCE [LARGE SCALE GENOMIC DNA]</scope>
    <source>
        <strain evidence="2 3">YU 961-1</strain>
    </source>
</reference>
<sequence length="446" mass="46550">MRTVRTLLAAACATAAVTAGVVAADAATGSTHYTSTLPDGAAWIADVPEHPNGTTVLFSHGFGPLRPQNAPDPATHDALLDQGYALVGSSYSGPSDWALATAVDDQFGALAAAEAHTGKAKRVIAWGQSMGGLVSALEAERGASRIHGALTTCGLVAGGVSLNDYQLDGAYAISELLAADQHVQLVRYANPQQATTAANALVEATKKAQNTAQGRARTALAAAFYNAPTWFTGPTAPDPRDYAAQQRQQAAQLIQLVLPFTVTGRYQVELAAGGNSAATAGVDYSALITRSPQYAQVTALYRQAGLDLRADLTRLTRRADIKADPGAVRTLTATSTATGKLAVPELNIHTVADQLIPVEHEESYATRVRRAGSQDLLRQAFVQGSGHCAFQPAGYLAALRALEYRLDTGSWADRTTPASLNAAAKAADLGAFSPYATFRPVPLTRG</sequence>
<protein>
    <recommendedName>
        <fullName evidence="4">Alpha/beta hydrolase</fullName>
    </recommendedName>
</protein>